<accession>A0ABP0KGT5</accession>
<proteinExistence type="predicted"/>
<reference evidence="2 3" key="1">
    <citation type="submission" date="2024-02" db="EMBL/GenBank/DDBJ databases">
        <authorList>
            <person name="Chen Y."/>
            <person name="Shah S."/>
            <person name="Dougan E. K."/>
            <person name="Thang M."/>
            <person name="Chan C."/>
        </authorList>
    </citation>
    <scope>NUCLEOTIDE SEQUENCE [LARGE SCALE GENOMIC DNA]</scope>
</reference>
<gene>
    <name evidence="2" type="ORF">SCF082_LOCUS17256</name>
</gene>
<evidence type="ECO:0000313" key="3">
    <source>
        <dbReference type="Proteomes" id="UP001642464"/>
    </source>
</evidence>
<comment type="caution">
    <text evidence="2">The sequence shown here is derived from an EMBL/GenBank/DDBJ whole genome shotgun (WGS) entry which is preliminary data.</text>
</comment>
<name>A0ABP0KGT5_9DINO</name>
<dbReference type="InterPro" id="IPR029063">
    <property type="entry name" value="SAM-dependent_MTases_sf"/>
</dbReference>
<dbReference type="Gene3D" id="3.40.50.150">
    <property type="entry name" value="Vaccinia Virus protein VP39"/>
    <property type="match status" value="1"/>
</dbReference>
<keyword evidence="3" id="KW-1185">Reference proteome</keyword>
<dbReference type="Proteomes" id="UP001642464">
    <property type="component" value="Unassembled WGS sequence"/>
</dbReference>
<feature type="chain" id="PRO_5047515800" evidence="1">
    <location>
        <begin position="20"/>
        <end position="360"/>
    </location>
</feature>
<evidence type="ECO:0000256" key="1">
    <source>
        <dbReference type="SAM" id="SignalP"/>
    </source>
</evidence>
<keyword evidence="1" id="KW-0732">Signal</keyword>
<organism evidence="2 3">
    <name type="scientific">Durusdinium trenchii</name>
    <dbReference type="NCBI Taxonomy" id="1381693"/>
    <lineage>
        <taxon>Eukaryota</taxon>
        <taxon>Sar</taxon>
        <taxon>Alveolata</taxon>
        <taxon>Dinophyceae</taxon>
        <taxon>Suessiales</taxon>
        <taxon>Symbiodiniaceae</taxon>
        <taxon>Durusdinium</taxon>
    </lineage>
</organism>
<dbReference type="Pfam" id="PF13578">
    <property type="entry name" value="Methyltransf_24"/>
    <property type="match status" value="1"/>
</dbReference>
<dbReference type="SUPFAM" id="SSF53335">
    <property type="entry name" value="S-adenosyl-L-methionine-dependent methyltransferases"/>
    <property type="match status" value="1"/>
</dbReference>
<protein>
    <submittedName>
        <fullName evidence="2">C3H1-type domain-containing protein</fullName>
    </submittedName>
</protein>
<feature type="signal peptide" evidence="1">
    <location>
        <begin position="1"/>
        <end position="19"/>
    </location>
</feature>
<sequence length="360" mass="40757">MRQLQTILVLMTLVNPSFRALEQLPSATTFAGLCRAAAEVEIQKAPEKAEMFVTTSHLYKRHLAKYFCEGSASSSPRADSLIALELGVYHGHTTAVLAAIFKKIISVDIEKEYLEIAAKHCDGHANVVFLHMDLMADDWGLFASNRVNVAIIDANHHYEHVRADAQNALRHLPQLQYLVFDDYNEDGVALAVDELEHADVLVECEAIGHGWNGSLWEFWDWDPASGQQFRRWTNRSEGKICKRGPGAEGTHLRPSFADRRFFLYRQPLTHLCQAGVVRFLPNGTLLTSAWDSGRWTVDSRPGRDVLMVHLPGMLMEPMELFFNFGRTAFYLSRRGSLEADWFGIGDHLVHRPFQFASNLF</sequence>
<dbReference type="EMBL" id="CAXAMM010011336">
    <property type="protein sequence ID" value="CAK9025851.1"/>
    <property type="molecule type" value="Genomic_DNA"/>
</dbReference>
<evidence type="ECO:0000313" key="2">
    <source>
        <dbReference type="EMBL" id="CAK9025851.1"/>
    </source>
</evidence>